<dbReference type="EMBL" id="BAABDJ010000009">
    <property type="protein sequence ID" value="GAA4004335.1"/>
    <property type="molecule type" value="Genomic_DNA"/>
</dbReference>
<protein>
    <submittedName>
        <fullName evidence="1">Uncharacterized protein</fullName>
    </submittedName>
</protein>
<dbReference type="RefSeq" id="WP_345072090.1">
    <property type="nucleotide sequence ID" value="NZ_BAABDJ010000009.1"/>
</dbReference>
<proteinExistence type="predicted"/>
<keyword evidence="2" id="KW-1185">Reference proteome</keyword>
<dbReference type="Proteomes" id="UP001500567">
    <property type="component" value="Unassembled WGS sequence"/>
</dbReference>
<organism evidence="1 2">
    <name type="scientific">Hymenobacter fastidiosus</name>
    <dbReference type="NCBI Taxonomy" id="486264"/>
    <lineage>
        <taxon>Bacteria</taxon>
        <taxon>Pseudomonadati</taxon>
        <taxon>Bacteroidota</taxon>
        <taxon>Cytophagia</taxon>
        <taxon>Cytophagales</taxon>
        <taxon>Hymenobacteraceae</taxon>
        <taxon>Hymenobacter</taxon>
    </lineage>
</organism>
<name>A0ABP7RZD4_9BACT</name>
<sequence length="137" mass="16218">MQDNPIQIEIYDKRQKMSTSIYVHKVSDNIFRAVENELFNCRLTLGTEFEIRINKDGKHEIIRIVKDSDYITKRFFLTSQFNQSEYRLLGDEIIKQGGFWQVDFGGIATVNLPKDCKIDLDEIFKTFDFYPTYIVDE</sequence>
<reference evidence="2" key="1">
    <citation type="journal article" date="2019" name="Int. J. Syst. Evol. Microbiol.">
        <title>The Global Catalogue of Microorganisms (GCM) 10K type strain sequencing project: providing services to taxonomists for standard genome sequencing and annotation.</title>
        <authorList>
            <consortium name="The Broad Institute Genomics Platform"/>
            <consortium name="The Broad Institute Genome Sequencing Center for Infectious Disease"/>
            <person name="Wu L."/>
            <person name="Ma J."/>
        </authorList>
    </citation>
    <scope>NUCLEOTIDE SEQUENCE [LARGE SCALE GENOMIC DNA]</scope>
    <source>
        <strain evidence="2">JCM 17224</strain>
    </source>
</reference>
<evidence type="ECO:0000313" key="1">
    <source>
        <dbReference type="EMBL" id="GAA4004335.1"/>
    </source>
</evidence>
<comment type="caution">
    <text evidence="1">The sequence shown here is derived from an EMBL/GenBank/DDBJ whole genome shotgun (WGS) entry which is preliminary data.</text>
</comment>
<gene>
    <name evidence="1" type="ORF">GCM10022408_15070</name>
</gene>
<accession>A0ABP7RZD4</accession>
<evidence type="ECO:0000313" key="2">
    <source>
        <dbReference type="Proteomes" id="UP001500567"/>
    </source>
</evidence>